<protein>
    <submittedName>
        <fullName evidence="2">Uncharacterized protein</fullName>
    </submittedName>
</protein>
<dbReference type="Proteomes" id="UP000244925">
    <property type="component" value="Unassembled WGS sequence"/>
</dbReference>
<organism evidence="2 3">
    <name type="scientific">Paramuribaculum intestinale</name>
    <dbReference type="NCBI Taxonomy" id="2094151"/>
    <lineage>
        <taxon>Bacteria</taxon>
        <taxon>Pseudomonadati</taxon>
        <taxon>Bacteroidota</taxon>
        <taxon>Bacteroidia</taxon>
        <taxon>Bacteroidales</taxon>
        <taxon>Muribaculaceae</taxon>
        <taxon>Paramuribaculum</taxon>
    </lineage>
</organism>
<feature type="transmembrane region" description="Helical" evidence="1">
    <location>
        <begin position="174"/>
        <end position="198"/>
    </location>
</feature>
<gene>
    <name evidence="2" type="ORF">C5O25_06765</name>
</gene>
<dbReference type="GeneID" id="93425757"/>
<evidence type="ECO:0000256" key="1">
    <source>
        <dbReference type="SAM" id="Phobius"/>
    </source>
</evidence>
<name>A0A2V1ISG7_9BACT</name>
<keyword evidence="1" id="KW-0812">Transmembrane</keyword>
<sequence length="255" mass="27949">MNQTPDNTFSIGRAIAYSRMFPAIKQHLAIYTAGAFVIFAAAMIISTTAAGIFFGSIFISIISMAMYLGPLVFAIGSSPMAEVMFPATKNEKAAMMTLYTFVVLPAAILAAALLATLFARIFVDGASLCNLNPTRQLLTPPISILQYASALLPTAVCLLSVVSYRRHRVLMPIVWTVVSLIASSLTAGIMAIVTVLGFKHEFISRIDHAVPQQEEITRLMFDIIMPVMWWYVAMTIIVTAVLIILAVRKIRDRQL</sequence>
<accession>A0A2V1ISG7</accession>
<keyword evidence="1" id="KW-1133">Transmembrane helix</keyword>
<evidence type="ECO:0000313" key="2">
    <source>
        <dbReference type="EMBL" id="PWB07606.1"/>
    </source>
</evidence>
<dbReference type="EMBL" id="PUBV01000011">
    <property type="protein sequence ID" value="PWB07606.1"/>
    <property type="molecule type" value="Genomic_DNA"/>
</dbReference>
<dbReference type="RefSeq" id="WP_107035981.1">
    <property type="nucleotide sequence ID" value="NZ_CAOOBX010000010.1"/>
</dbReference>
<evidence type="ECO:0000313" key="3">
    <source>
        <dbReference type="Proteomes" id="UP000244925"/>
    </source>
</evidence>
<comment type="caution">
    <text evidence="2">The sequence shown here is derived from an EMBL/GenBank/DDBJ whole genome shotgun (WGS) entry which is preliminary data.</text>
</comment>
<feature type="transmembrane region" description="Helical" evidence="1">
    <location>
        <begin position="28"/>
        <end position="46"/>
    </location>
</feature>
<keyword evidence="3" id="KW-1185">Reference proteome</keyword>
<dbReference type="AlphaFoldDB" id="A0A2V1ISG7"/>
<feature type="transmembrane region" description="Helical" evidence="1">
    <location>
        <begin position="142"/>
        <end position="162"/>
    </location>
</feature>
<keyword evidence="1" id="KW-0472">Membrane</keyword>
<reference evidence="3" key="1">
    <citation type="submission" date="2018-02" db="EMBL/GenBank/DDBJ databases">
        <authorList>
            <person name="Clavel T."/>
            <person name="Strowig T."/>
        </authorList>
    </citation>
    <scope>NUCLEOTIDE SEQUENCE [LARGE SCALE GENOMIC DNA]</scope>
    <source>
        <strain evidence="3">DSM 100764</strain>
    </source>
</reference>
<proteinExistence type="predicted"/>
<feature type="transmembrane region" description="Helical" evidence="1">
    <location>
        <begin position="96"/>
        <end position="122"/>
    </location>
</feature>
<feature type="transmembrane region" description="Helical" evidence="1">
    <location>
        <begin position="52"/>
        <end position="75"/>
    </location>
</feature>
<feature type="transmembrane region" description="Helical" evidence="1">
    <location>
        <begin position="228"/>
        <end position="247"/>
    </location>
</feature>